<accession>A0ABX1WS36</accession>
<comment type="caution">
    <text evidence="2">The sequence shown here is derived from an EMBL/GenBank/DDBJ whole genome shotgun (WGS) entry which is preliminary data.</text>
</comment>
<proteinExistence type="predicted"/>
<sequence>MDKIKKNIINLGIQRGKLKSLFPSSTVTISKNVLTWKHNLQPSPLSEKYKIKLIYRLGKSPNVYVLSPVLRKRKKEDDFNHLYSEDKQWLCLYYKRAREWDTSMLLADILVPWISEWLLHYEIWSVTGKWNGGGIQHDMDIN</sequence>
<gene>
    <name evidence="2" type="ORF">ELS83_03580</name>
</gene>
<organism evidence="2 3">
    <name type="scientific">Marinifilum caeruleilacunae</name>
    <dbReference type="NCBI Taxonomy" id="2499076"/>
    <lineage>
        <taxon>Bacteria</taxon>
        <taxon>Pseudomonadati</taxon>
        <taxon>Bacteroidota</taxon>
        <taxon>Bacteroidia</taxon>
        <taxon>Marinilabiliales</taxon>
        <taxon>Marinifilaceae</taxon>
    </lineage>
</organism>
<dbReference type="InterPro" id="IPR058588">
    <property type="entry name" value="E2-CBASS"/>
</dbReference>
<dbReference type="RefSeq" id="WP_171594164.1">
    <property type="nucleotide sequence ID" value="NZ_RZNH01000003.1"/>
</dbReference>
<evidence type="ECO:0000313" key="3">
    <source>
        <dbReference type="Proteomes" id="UP000732105"/>
    </source>
</evidence>
<reference evidence="2 3" key="1">
    <citation type="submission" date="2018-12" db="EMBL/GenBank/DDBJ databases">
        <title>Marinifilum JC070 sp. nov., a marine bacterium isolated from Yongle Blue Hole in the South China Sea.</title>
        <authorList>
            <person name="Fu T."/>
        </authorList>
    </citation>
    <scope>NUCLEOTIDE SEQUENCE [LARGE SCALE GENOMIC DNA]</scope>
    <source>
        <strain evidence="2 3">JC070</strain>
    </source>
</reference>
<dbReference type="Proteomes" id="UP000732105">
    <property type="component" value="Unassembled WGS sequence"/>
</dbReference>
<keyword evidence="3" id="KW-1185">Reference proteome</keyword>
<dbReference type="Pfam" id="PF26395">
    <property type="entry name" value="E2-CBASS"/>
    <property type="match status" value="1"/>
</dbReference>
<name>A0ABX1WS36_9BACT</name>
<dbReference type="EMBL" id="RZNH01000003">
    <property type="protein sequence ID" value="NOU58886.1"/>
    <property type="molecule type" value="Genomic_DNA"/>
</dbReference>
<evidence type="ECO:0000259" key="1">
    <source>
        <dbReference type="Pfam" id="PF26395"/>
    </source>
</evidence>
<evidence type="ECO:0000313" key="2">
    <source>
        <dbReference type="EMBL" id="NOU58886.1"/>
    </source>
</evidence>
<protein>
    <recommendedName>
        <fullName evidence="1">Type II CBASS E2 protein domain-containing protein</fullName>
    </recommendedName>
</protein>
<feature type="domain" description="Type II CBASS E2 protein" evidence="1">
    <location>
        <begin position="15"/>
        <end position="137"/>
    </location>
</feature>